<dbReference type="PANTHER" id="PTHR34180:SF1">
    <property type="entry name" value="BETA-ALANYL-DOPAMINE_CARCININE HYDROLASE"/>
    <property type="match status" value="1"/>
</dbReference>
<dbReference type="NCBIfam" id="NF040521">
    <property type="entry name" value="C45_proenzyme"/>
    <property type="match status" value="1"/>
</dbReference>
<evidence type="ECO:0000313" key="2">
    <source>
        <dbReference type="EMBL" id="MWJ27152.1"/>
    </source>
</evidence>
<dbReference type="EMBL" id="WTKP01000002">
    <property type="protein sequence ID" value="MWJ27152.1"/>
    <property type="molecule type" value="Genomic_DNA"/>
</dbReference>
<organism evidence="2 3">
    <name type="scientific">Vreelandella zhuhanensis</name>
    <dbReference type="NCBI Taxonomy" id="2684210"/>
    <lineage>
        <taxon>Bacteria</taxon>
        <taxon>Pseudomonadati</taxon>
        <taxon>Pseudomonadota</taxon>
        <taxon>Gammaproteobacteria</taxon>
        <taxon>Oceanospirillales</taxon>
        <taxon>Halomonadaceae</taxon>
        <taxon>Vreelandella</taxon>
    </lineage>
</organism>
<dbReference type="GO" id="GO:0016740">
    <property type="term" value="F:transferase activity"/>
    <property type="evidence" value="ECO:0007669"/>
    <property type="project" value="UniProtKB-KW"/>
</dbReference>
<dbReference type="AlphaFoldDB" id="A0A7X3GYA0"/>
<keyword evidence="3" id="KW-1185">Reference proteome</keyword>
<gene>
    <name evidence="2" type="ORF">GPM19_02855</name>
</gene>
<evidence type="ECO:0000259" key="1">
    <source>
        <dbReference type="Pfam" id="PF03417"/>
    </source>
</evidence>
<keyword evidence="2" id="KW-0808">Transferase</keyword>
<dbReference type="PANTHER" id="PTHR34180">
    <property type="entry name" value="PEPTIDASE C45"/>
    <property type="match status" value="1"/>
</dbReference>
<protein>
    <submittedName>
        <fullName evidence="2">6-aminopenicillanic acid acyl-transferase</fullName>
    </submittedName>
</protein>
<reference evidence="2 3" key="1">
    <citation type="submission" date="2019-12" db="EMBL/GenBank/DDBJ databases">
        <title>Halomonas rutogse sp. nov. isolated from two lakes on Tibetan Plateau.</title>
        <authorList>
            <person name="Gao P."/>
        </authorList>
    </citation>
    <scope>NUCLEOTIDE SEQUENCE [LARGE SCALE GENOMIC DNA]</scope>
    <source>
        <strain evidence="2 3">ZH2S</strain>
    </source>
</reference>
<evidence type="ECO:0000313" key="3">
    <source>
        <dbReference type="Proteomes" id="UP000437638"/>
    </source>
</evidence>
<dbReference type="InterPro" id="IPR047794">
    <property type="entry name" value="C45_proenzyme-like"/>
</dbReference>
<dbReference type="InterPro" id="IPR005079">
    <property type="entry name" value="Peptidase_C45_hydrolase"/>
</dbReference>
<dbReference type="InterPro" id="IPR047801">
    <property type="entry name" value="Peptidase_C45"/>
</dbReference>
<comment type="caution">
    <text evidence="2">The sequence shown here is derived from an EMBL/GenBank/DDBJ whole genome shotgun (WGS) entry which is preliminary data.</text>
</comment>
<name>A0A7X3GYA0_9GAMM</name>
<feature type="domain" description="Peptidase C45 hydrolase" evidence="1">
    <location>
        <begin position="105"/>
        <end position="318"/>
    </location>
</feature>
<dbReference type="Proteomes" id="UP000437638">
    <property type="component" value="Unassembled WGS sequence"/>
</dbReference>
<proteinExistence type="predicted"/>
<dbReference type="Gene3D" id="3.60.60.10">
    <property type="entry name" value="Penicillin V Acylase, Chain A"/>
    <property type="match status" value="1"/>
</dbReference>
<sequence>MPIQRLSGDPFELGKTLGRLGRDAVQHELTATTLWAQIQAARHHPAVARMAATTQRHFPSVWAELEGLAAGLQLPLEQVLAWNCRGELLADTADGCTSVQLPGESPLIAHNEDGLPCLRGHCFMVDVEPAQGQGFTAFCYPGSLPGHTFAFTRQGLVQTVNNLRLAAFSPNVPRMVLGRAVLNQSSLADAVALLRRFPDSAGFHFTLAAPATGEILSVEFGGGEVSVRSVTEPRVHANHALHHRTGQAAQQITQSSFDRQQRGEALLAAGLRDPLALLHDTGGEGLPILRLAPDDPDEENTLATVVFELDPKGLRWRLYEPPERT</sequence>
<dbReference type="RefSeq" id="WP_160417375.1">
    <property type="nucleotide sequence ID" value="NZ_WTKP01000002.1"/>
</dbReference>
<accession>A0A7X3GYA0</accession>
<dbReference type="Pfam" id="PF03417">
    <property type="entry name" value="AAT"/>
    <property type="match status" value="1"/>
</dbReference>